<evidence type="ECO:0000256" key="4">
    <source>
        <dbReference type="ARBA" id="ARBA00022692"/>
    </source>
</evidence>
<comment type="similarity">
    <text evidence="2 11">Belongs to the mitochondrial carrier (TC 2.A.29) family.</text>
</comment>
<evidence type="ECO:0000256" key="8">
    <source>
        <dbReference type="ARBA" id="ARBA00023128"/>
    </source>
</evidence>
<evidence type="ECO:0000256" key="3">
    <source>
        <dbReference type="ARBA" id="ARBA00022448"/>
    </source>
</evidence>
<protein>
    <submittedName>
        <fullName evidence="13">Uncharacterized protein</fullName>
    </submittedName>
</protein>
<keyword evidence="7 12" id="KW-1133">Transmembrane helix</keyword>
<keyword evidence="8" id="KW-0496">Mitochondrion</keyword>
<evidence type="ECO:0000313" key="13">
    <source>
        <dbReference type="EMBL" id="KAH7982441.1"/>
    </source>
</evidence>
<keyword evidence="5" id="KW-0677">Repeat</keyword>
<dbReference type="PROSITE" id="PS50920">
    <property type="entry name" value="SOLCAR"/>
    <property type="match status" value="3"/>
</dbReference>
<keyword evidence="3 11" id="KW-0813">Transport</keyword>
<proteinExistence type="inferred from homology"/>
<keyword evidence="4 10" id="KW-0812">Transmembrane</keyword>
<name>A0A9D4T8K4_RHISA</name>
<evidence type="ECO:0000256" key="2">
    <source>
        <dbReference type="ARBA" id="ARBA00006375"/>
    </source>
</evidence>
<feature type="transmembrane region" description="Helical" evidence="12">
    <location>
        <begin position="274"/>
        <end position="297"/>
    </location>
</feature>
<dbReference type="EMBL" id="JABSTV010001245">
    <property type="protein sequence ID" value="KAH7982441.1"/>
    <property type="molecule type" value="Genomic_DNA"/>
</dbReference>
<gene>
    <name evidence="13" type="ORF">HPB52_005057</name>
</gene>
<keyword evidence="9 10" id="KW-0472">Membrane</keyword>
<evidence type="ECO:0000256" key="6">
    <source>
        <dbReference type="ARBA" id="ARBA00022792"/>
    </source>
</evidence>
<dbReference type="AlphaFoldDB" id="A0A9D4T8K4"/>
<dbReference type="Pfam" id="PF00153">
    <property type="entry name" value="Mito_carr"/>
    <property type="match status" value="3"/>
</dbReference>
<feature type="repeat" description="Solcar" evidence="10">
    <location>
        <begin position="212"/>
        <end position="303"/>
    </location>
</feature>
<feature type="transmembrane region" description="Helical" evidence="12">
    <location>
        <begin position="212"/>
        <end position="233"/>
    </location>
</feature>
<accession>A0A9D4T8K4</accession>
<evidence type="ECO:0000256" key="9">
    <source>
        <dbReference type="ARBA" id="ARBA00023136"/>
    </source>
</evidence>
<evidence type="ECO:0000256" key="12">
    <source>
        <dbReference type="SAM" id="Phobius"/>
    </source>
</evidence>
<dbReference type="PANTHER" id="PTHR45928">
    <property type="entry name" value="RE38146P"/>
    <property type="match status" value="1"/>
</dbReference>
<evidence type="ECO:0000256" key="1">
    <source>
        <dbReference type="ARBA" id="ARBA00004448"/>
    </source>
</evidence>
<evidence type="ECO:0000256" key="10">
    <source>
        <dbReference type="PROSITE-ProRule" id="PRU00282"/>
    </source>
</evidence>
<dbReference type="Proteomes" id="UP000821837">
    <property type="component" value="Chromosome 1"/>
</dbReference>
<dbReference type="OMA" id="LYYRSIW"/>
<evidence type="ECO:0000313" key="14">
    <source>
        <dbReference type="Proteomes" id="UP000821837"/>
    </source>
</evidence>
<dbReference type="InterPro" id="IPR018108">
    <property type="entry name" value="MCP_transmembrane"/>
</dbReference>
<keyword evidence="6" id="KW-0999">Mitochondrion inner membrane</keyword>
<comment type="subcellular location">
    <subcellularLocation>
        <location evidence="1">Mitochondrion inner membrane</location>
        <topology evidence="1">Multi-pass membrane protein</topology>
    </subcellularLocation>
</comment>
<dbReference type="VEuPathDB" id="VectorBase:RSAN_031986"/>
<dbReference type="Gene3D" id="1.50.40.10">
    <property type="entry name" value="Mitochondrial carrier domain"/>
    <property type="match status" value="1"/>
</dbReference>
<evidence type="ECO:0000256" key="7">
    <source>
        <dbReference type="ARBA" id="ARBA00022989"/>
    </source>
</evidence>
<dbReference type="GO" id="GO:0005743">
    <property type="term" value="C:mitochondrial inner membrane"/>
    <property type="evidence" value="ECO:0007669"/>
    <property type="project" value="UniProtKB-SubCell"/>
</dbReference>
<dbReference type="InterPro" id="IPR023395">
    <property type="entry name" value="MCP_dom_sf"/>
</dbReference>
<dbReference type="OrthoDB" id="6703404at2759"/>
<reference evidence="13" key="2">
    <citation type="submission" date="2021-09" db="EMBL/GenBank/DDBJ databases">
        <authorList>
            <person name="Jia N."/>
            <person name="Wang J."/>
            <person name="Shi W."/>
            <person name="Du L."/>
            <person name="Sun Y."/>
            <person name="Zhan W."/>
            <person name="Jiang J."/>
            <person name="Wang Q."/>
            <person name="Zhang B."/>
            <person name="Ji P."/>
            <person name="Sakyi L.B."/>
            <person name="Cui X."/>
            <person name="Yuan T."/>
            <person name="Jiang B."/>
            <person name="Yang W."/>
            <person name="Lam T.T.-Y."/>
            <person name="Chang Q."/>
            <person name="Ding S."/>
            <person name="Wang X."/>
            <person name="Zhu J."/>
            <person name="Ruan X."/>
            <person name="Zhao L."/>
            <person name="Wei J."/>
            <person name="Que T."/>
            <person name="Du C."/>
            <person name="Cheng J."/>
            <person name="Dai P."/>
            <person name="Han X."/>
            <person name="Huang E."/>
            <person name="Gao Y."/>
            <person name="Liu J."/>
            <person name="Shao H."/>
            <person name="Ye R."/>
            <person name="Li L."/>
            <person name="Wei W."/>
            <person name="Wang X."/>
            <person name="Wang C."/>
            <person name="Huo Q."/>
            <person name="Li W."/>
            <person name="Guo W."/>
            <person name="Chen H."/>
            <person name="Chen S."/>
            <person name="Zhou L."/>
            <person name="Zhou L."/>
            <person name="Ni X."/>
            <person name="Tian J."/>
            <person name="Zhou Y."/>
            <person name="Sheng Y."/>
            <person name="Liu T."/>
            <person name="Pan Y."/>
            <person name="Xia L."/>
            <person name="Li J."/>
            <person name="Zhao F."/>
            <person name="Cao W."/>
        </authorList>
    </citation>
    <scope>NUCLEOTIDE SEQUENCE</scope>
    <source>
        <strain evidence="13">Rsan-2018</strain>
        <tissue evidence="13">Larvae</tissue>
    </source>
</reference>
<sequence>MAEVAVAAVASCSASLITHPIEVAKIRIQLQGELQPPIKDKSGRMRPVYRNVPQALYTVARHDGILAIYRGLLPGLGYQLLANGLRLGMFQTIEDFGFTLDENLEPSIRLSAISGGIAGAVGAFAGSPLFLLKTHMQVHCATASIAVGYQHGFRTARAAFMHIYRTQGLWNGLWRATSANILRISTGSALQLSTFIGFKTLLNTATEGRERYFFINTVLAALISGLVSAPFIATVDVLRARMYAQPSNARGEGLYYRSIWDCVRKIKRTEGLRGLAKGIGGAFLYTLTTSSITLISWDELKNARRERRHSRDYYIDFGYQ</sequence>
<dbReference type="PANTHER" id="PTHR45928:SF1">
    <property type="entry name" value="RE38146P"/>
    <property type="match status" value="1"/>
</dbReference>
<reference evidence="13" key="1">
    <citation type="journal article" date="2020" name="Cell">
        <title>Large-Scale Comparative Analyses of Tick Genomes Elucidate Their Genetic Diversity and Vector Capacities.</title>
        <authorList>
            <consortium name="Tick Genome and Microbiome Consortium (TIGMIC)"/>
            <person name="Jia N."/>
            <person name="Wang J."/>
            <person name="Shi W."/>
            <person name="Du L."/>
            <person name="Sun Y."/>
            <person name="Zhan W."/>
            <person name="Jiang J.F."/>
            <person name="Wang Q."/>
            <person name="Zhang B."/>
            <person name="Ji P."/>
            <person name="Bell-Sakyi L."/>
            <person name="Cui X.M."/>
            <person name="Yuan T.T."/>
            <person name="Jiang B.G."/>
            <person name="Yang W.F."/>
            <person name="Lam T.T."/>
            <person name="Chang Q.C."/>
            <person name="Ding S.J."/>
            <person name="Wang X.J."/>
            <person name="Zhu J.G."/>
            <person name="Ruan X.D."/>
            <person name="Zhao L."/>
            <person name="Wei J.T."/>
            <person name="Ye R.Z."/>
            <person name="Que T.C."/>
            <person name="Du C.H."/>
            <person name="Zhou Y.H."/>
            <person name="Cheng J.X."/>
            <person name="Dai P.F."/>
            <person name="Guo W.B."/>
            <person name="Han X.H."/>
            <person name="Huang E.J."/>
            <person name="Li L.F."/>
            <person name="Wei W."/>
            <person name="Gao Y.C."/>
            <person name="Liu J.Z."/>
            <person name="Shao H.Z."/>
            <person name="Wang X."/>
            <person name="Wang C.C."/>
            <person name="Yang T.C."/>
            <person name="Huo Q.B."/>
            <person name="Li W."/>
            <person name="Chen H.Y."/>
            <person name="Chen S.E."/>
            <person name="Zhou L.G."/>
            <person name="Ni X.B."/>
            <person name="Tian J.H."/>
            <person name="Sheng Y."/>
            <person name="Liu T."/>
            <person name="Pan Y.S."/>
            <person name="Xia L.Y."/>
            <person name="Li J."/>
            <person name="Zhao F."/>
            <person name="Cao W.C."/>
        </authorList>
    </citation>
    <scope>NUCLEOTIDE SEQUENCE</scope>
    <source>
        <strain evidence="13">Rsan-2018</strain>
    </source>
</reference>
<organism evidence="13 14">
    <name type="scientific">Rhipicephalus sanguineus</name>
    <name type="common">Brown dog tick</name>
    <name type="synonym">Ixodes sanguineus</name>
    <dbReference type="NCBI Taxonomy" id="34632"/>
    <lineage>
        <taxon>Eukaryota</taxon>
        <taxon>Metazoa</taxon>
        <taxon>Ecdysozoa</taxon>
        <taxon>Arthropoda</taxon>
        <taxon>Chelicerata</taxon>
        <taxon>Arachnida</taxon>
        <taxon>Acari</taxon>
        <taxon>Parasitiformes</taxon>
        <taxon>Ixodida</taxon>
        <taxon>Ixodoidea</taxon>
        <taxon>Ixodidae</taxon>
        <taxon>Rhipicephalinae</taxon>
        <taxon>Rhipicephalus</taxon>
        <taxon>Rhipicephalus</taxon>
    </lineage>
</organism>
<feature type="repeat" description="Solcar" evidence="10">
    <location>
        <begin position="106"/>
        <end position="201"/>
    </location>
</feature>
<evidence type="ECO:0000256" key="11">
    <source>
        <dbReference type="RuleBase" id="RU000488"/>
    </source>
</evidence>
<comment type="caution">
    <text evidence="13">The sequence shown here is derived from an EMBL/GenBank/DDBJ whole genome shotgun (WGS) entry which is preliminary data.</text>
</comment>
<keyword evidence="14" id="KW-1185">Reference proteome</keyword>
<dbReference type="InterPro" id="IPR051508">
    <property type="entry name" value="Mito_Carrier_Antiporter"/>
</dbReference>
<evidence type="ECO:0000256" key="5">
    <source>
        <dbReference type="ARBA" id="ARBA00022737"/>
    </source>
</evidence>
<dbReference type="SUPFAM" id="SSF103506">
    <property type="entry name" value="Mitochondrial carrier"/>
    <property type="match status" value="1"/>
</dbReference>
<feature type="repeat" description="Solcar" evidence="10">
    <location>
        <begin position="2"/>
        <end position="96"/>
    </location>
</feature>